<evidence type="ECO:0000313" key="1">
    <source>
        <dbReference type="Proteomes" id="UP000887572"/>
    </source>
</evidence>
<dbReference type="Proteomes" id="UP000887572">
    <property type="component" value="Unplaced"/>
</dbReference>
<sequence length="71" mass="8268">MDYVNYTQLDESLVDVPFPGLPKCIRHVPFSLSIVYRQDWVEITLSHAMMKLAHLMFLATRGDDHSDLEIF</sequence>
<proteinExistence type="predicted"/>
<dbReference type="AlphaFoldDB" id="A0A914GW91"/>
<reference evidence="2" key="1">
    <citation type="submission" date="2022-11" db="UniProtKB">
        <authorList>
            <consortium name="WormBaseParasite"/>
        </authorList>
    </citation>
    <scope>IDENTIFICATION</scope>
</reference>
<organism evidence="1 2">
    <name type="scientific">Globodera rostochiensis</name>
    <name type="common">Golden nematode worm</name>
    <name type="synonym">Heterodera rostochiensis</name>
    <dbReference type="NCBI Taxonomy" id="31243"/>
    <lineage>
        <taxon>Eukaryota</taxon>
        <taxon>Metazoa</taxon>
        <taxon>Ecdysozoa</taxon>
        <taxon>Nematoda</taxon>
        <taxon>Chromadorea</taxon>
        <taxon>Rhabditida</taxon>
        <taxon>Tylenchina</taxon>
        <taxon>Tylenchomorpha</taxon>
        <taxon>Tylenchoidea</taxon>
        <taxon>Heteroderidae</taxon>
        <taxon>Heteroderinae</taxon>
        <taxon>Globodera</taxon>
    </lineage>
</organism>
<keyword evidence="1" id="KW-1185">Reference proteome</keyword>
<protein>
    <submittedName>
        <fullName evidence="2">Uncharacterized protein</fullName>
    </submittedName>
</protein>
<dbReference type="WBParaSite" id="Gr19_v10_g11755.t1">
    <property type="protein sequence ID" value="Gr19_v10_g11755.t1"/>
    <property type="gene ID" value="Gr19_v10_g11755"/>
</dbReference>
<accession>A0A914GW91</accession>
<name>A0A914GW91_GLORO</name>
<evidence type="ECO:0000313" key="2">
    <source>
        <dbReference type="WBParaSite" id="Gr19_v10_g11755.t1"/>
    </source>
</evidence>